<dbReference type="OrthoDB" id="6385968at2"/>
<evidence type="ECO:0000313" key="1">
    <source>
        <dbReference type="EMBL" id="AGH45633.1"/>
    </source>
</evidence>
<proteinExistence type="predicted"/>
<dbReference type="AlphaFoldDB" id="K7AL10"/>
<dbReference type="KEGG" id="gps:C427_3524"/>
<accession>K7AL10</accession>
<reference evidence="1 2" key="1">
    <citation type="journal article" date="2013" name="Genome Announc.">
        <title>Complete Genome Sequence of Glaciecola psychrophila Strain 170T.</title>
        <authorList>
            <person name="Yin J."/>
            <person name="Chen J."/>
            <person name="Liu G."/>
            <person name="Yu Y."/>
            <person name="Song L."/>
            <person name="Wang X."/>
            <person name="Qu X."/>
        </authorList>
    </citation>
    <scope>NUCLEOTIDE SEQUENCE [LARGE SCALE GENOMIC DNA]</scope>
    <source>
        <strain evidence="1 2">170</strain>
    </source>
</reference>
<evidence type="ECO:0000313" key="2">
    <source>
        <dbReference type="Proteomes" id="UP000011864"/>
    </source>
</evidence>
<dbReference type="EMBL" id="CP003837">
    <property type="protein sequence ID" value="AGH45633.1"/>
    <property type="molecule type" value="Genomic_DNA"/>
</dbReference>
<protein>
    <submittedName>
        <fullName evidence="1">Uncharacterized protein</fullName>
    </submittedName>
</protein>
<organism evidence="1 2">
    <name type="scientific">Paraglaciecola psychrophila 170</name>
    <dbReference type="NCBI Taxonomy" id="1129794"/>
    <lineage>
        <taxon>Bacteria</taxon>
        <taxon>Pseudomonadati</taxon>
        <taxon>Pseudomonadota</taxon>
        <taxon>Gammaproteobacteria</taxon>
        <taxon>Alteromonadales</taxon>
        <taxon>Alteromonadaceae</taxon>
        <taxon>Paraglaciecola</taxon>
    </lineage>
</organism>
<dbReference type="HOGENOM" id="CLU_2667783_0_0_6"/>
<gene>
    <name evidence="1" type="ORF">C427_3524</name>
</gene>
<dbReference type="RefSeq" id="WP_007635259.1">
    <property type="nucleotide sequence ID" value="NC_020514.1"/>
</dbReference>
<keyword evidence="2" id="KW-1185">Reference proteome</keyword>
<sequence length="75" mass="8392">MSLDLTAGVDCVDAGAYFDGWEYATYQDVRNLLDSFPLDIIFSGEYGKLYNYEQNCANTSTCYALAKSRQNLGKI</sequence>
<name>K7AL10_9ALTE</name>
<dbReference type="PATRIC" id="fig|1129794.4.peg.3505"/>
<dbReference type="Proteomes" id="UP000011864">
    <property type="component" value="Chromosome"/>
</dbReference>